<dbReference type="Proteomes" id="UP000053612">
    <property type="component" value="Unassembled WGS sequence"/>
</dbReference>
<feature type="transmembrane region" description="Helical" evidence="2">
    <location>
        <begin position="781"/>
        <end position="798"/>
    </location>
</feature>
<feature type="transmembrane region" description="Helical" evidence="2">
    <location>
        <begin position="620"/>
        <end position="638"/>
    </location>
</feature>
<feature type="domain" description="Tape measure protein N-terminal" evidence="3">
    <location>
        <begin position="177"/>
        <end position="345"/>
    </location>
</feature>
<evidence type="ECO:0000313" key="5">
    <source>
        <dbReference type="Proteomes" id="UP000053612"/>
    </source>
</evidence>
<keyword evidence="2" id="KW-0812">Transmembrane</keyword>
<keyword evidence="2" id="KW-0472">Membrane</keyword>
<dbReference type="EMBL" id="LKLS01000011">
    <property type="protein sequence ID" value="KSU22212.1"/>
    <property type="molecule type" value="Genomic_DNA"/>
</dbReference>
<evidence type="ECO:0000259" key="3">
    <source>
        <dbReference type="Pfam" id="PF20155"/>
    </source>
</evidence>
<dbReference type="Gene3D" id="1.20.120.20">
    <property type="entry name" value="Apolipoprotein"/>
    <property type="match status" value="1"/>
</dbReference>
<feature type="compositionally biased region" description="Polar residues" evidence="1">
    <location>
        <begin position="24"/>
        <end position="38"/>
    </location>
</feature>
<dbReference type="PANTHER" id="PTHR37813:SF1">
    <property type="entry name" value="FELS-2 PROPHAGE PROTEIN"/>
    <property type="match status" value="1"/>
</dbReference>
<dbReference type="NCBIfam" id="TIGR02675">
    <property type="entry name" value="tape_meas_nterm"/>
    <property type="match status" value="1"/>
</dbReference>
<dbReference type="PANTHER" id="PTHR37813">
    <property type="entry name" value="FELS-2 PROPHAGE PROTEIN"/>
    <property type="match status" value="1"/>
</dbReference>
<keyword evidence="2" id="KW-1133">Transmembrane helix</keyword>
<reference evidence="5" key="1">
    <citation type="submission" date="2015-10" db="EMBL/GenBank/DDBJ databases">
        <title>Draft Genome Sequences of 11 Lactococcus lactis subspecies cremoris strains.</title>
        <authorList>
            <person name="Wels M."/>
            <person name="Backus L."/>
            <person name="Boekhorst J."/>
            <person name="Dijkstra A."/>
            <person name="Beerthuizen M."/>
            <person name="Kelly W."/>
            <person name="Siezen R."/>
            <person name="Bachmann H."/>
            <person name="Van Hijum S."/>
        </authorList>
    </citation>
    <scope>NUCLEOTIDE SEQUENCE [LARGE SCALE GENOMIC DNA]</scope>
    <source>
        <strain evidence="5">LMG9449</strain>
    </source>
</reference>
<organism evidence="4 5">
    <name type="scientific">Lactococcus lactis subsp. lactis</name>
    <name type="common">Streptococcus lactis</name>
    <dbReference type="NCBI Taxonomy" id="1360"/>
    <lineage>
        <taxon>Bacteria</taxon>
        <taxon>Bacillati</taxon>
        <taxon>Bacillota</taxon>
        <taxon>Bacilli</taxon>
        <taxon>Lactobacillales</taxon>
        <taxon>Streptococcaceae</taxon>
        <taxon>Lactococcus</taxon>
    </lineage>
</organism>
<protein>
    <submittedName>
        <fullName evidence="4">Phage tail length tape-measure protein</fullName>
    </submittedName>
</protein>
<feature type="transmembrane region" description="Helical" evidence="2">
    <location>
        <begin position="840"/>
        <end position="864"/>
    </location>
</feature>
<comment type="caution">
    <text evidence="4">The sequence shown here is derived from an EMBL/GenBank/DDBJ whole genome shotgun (WGS) entry which is preliminary data.</text>
</comment>
<feature type="region of interest" description="Disordered" evidence="1">
    <location>
        <begin position="24"/>
        <end position="44"/>
    </location>
</feature>
<dbReference type="AlphaFoldDB" id="A0A0V8E8Q2"/>
<feature type="transmembrane region" description="Helical" evidence="2">
    <location>
        <begin position="804"/>
        <end position="828"/>
    </location>
</feature>
<feature type="transmembrane region" description="Helical" evidence="2">
    <location>
        <begin position="720"/>
        <end position="739"/>
    </location>
</feature>
<accession>A0A0V8E8Q2</accession>
<dbReference type="InterPro" id="IPR016024">
    <property type="entry name" value="ARM-type_fold"/>
</dbReference>
<gene>
    <name evidence="4" type="ORF">LMG9449_0311</name>
</gene>
<evidence type="ECO:0000313" key="4">
    <source>
        <dbReference type="EMBL" id="KSU22212.1"/>
    </source>
</evidence>
<dbReference type="PATRIC" id="fig|1360.109.peg.1396"/>
<feature type="transmembrane region" description="Helical" evidence="2">
    <location>
        <begin position="650"/>
        <end position="673"/>
    </location>
</feature>
<dbReference type="InterPro" id="IPR013491">
    <property type="entry name" value="Tape_meas_N"/>
</dbReference>
<proteinExistence type="predicted"/>
<evidence type="ECO:0000256" key="2">
    <source>
        <dbReference type="SAM" id="Phobius"/>
    </source>
</evidence>
<dbReference type="SUPFAM" id="SSF48371">
    <property type="entry name" value="ARM repeat"/>
    <property type="match status" value="1"/>
</dbReference>
<dbReference type="RefSeq" id="WP_058224510.1">
    <property type="nucleotide sequence ID" value="NZ_LKLS01000011.1"/>
</dbReference>
<evidence type="ECO:0000256" key="1">
    <source>
        <dbReference type="SAM" id="MobiDB-lite"/>
    </source>
</evidence>
<dbReference type="Pfam" id="PF20155">
    <property type="entry name" value="TMP_3"/>
    <property type="match status" value="1"/>
</dbReference>
<sequence length="1162" mass="122668">MEVFSLFGTLGLRGASDVKAQLQETSKQADNTAKTFDNSTERTGKSSQSLLAKIGAGFTQAGNVAGQFVTGSIRAIGNFGQSLENQGQKMINFGGGAKTALGTVGLSVGTLAMSITAGMKRLDALNGANLVFQSMGAAADTSFGGISKAAKDMTKGTVMSVGDFNSKVQQYIAKGVPQAAAIATTALNAFVKGTSVGMTDAATATARFNSVGMDLNKSTTEFKNMTKVLAGTGNATAAGIDAASLAISQMAGKGKLDMGNMLQLMNTMPNALAFVSQSTGISMKDIQQAISDGKVSYEDFSKALQDQSVKVDEQFAKQGGVMAQTGKTFEGSISNMKAAVARFGASILEGIGQSKITDAMANIGSKIDETATKITPIIPKVVDFGTKLFNLAQKFAPVIGAFLAFKLGALGVGTVMKQVGSIFTTFAKNPILSIIMLLVAAFVQAYTHSETFRKAIQDLFSAIQNSGAMELLKIAFERISAVVGQVKDSVSKLWDNISKGTSTSNIIQTIVGFFNNLGLAVYDVVDFVTKLWESLQNSGALDGFKNAFKNTFSIISSLVSPVIDLVKKLWDKISEAGSQQSVIETLDSAFSTVGSTIESVTGFVKGLVDWFKQGGTGVDVLKAAFVGLGTILGGYAVYQGILKGIALAQQAWAIATGVWSAVTSGATAIQMAFNAAIAANPIGMIVIAIMAVVAALVYFFTQTTAGKQIWQDFINWLKNAWQGISSFFSGLWNGIVQIFNTTVTAIHDFVVPIFNTIASGIQIAMNLIWSVIQIAWQLIKVTIEFVVGGIIAYIKFGFNTLVSIIQFVMNIIKSVITTVWNFISPFIMGVVNGIKNAISIAWNAISSIISSVMNAIKSFIVPIWNSIKAVISSVMNAIKSVISSIWNSIKSVVSSVVNTIKNTVTSIFNAIKATVTSIWNGIKNAISNAVNGAKSVVTSVFNVIKGTISSVVNSIKGVVTSVFNTIKGTISNVVNSIKSTVTSVFNAIKSAMTGPIEAAKGVINGIVNKIKGLFNFKLKFPKIDIPHIPLPHFKLSGSFNPLKGKIPSIGVDWYAKGGILNSPTIFGMNGNNLQVGGEAGREAVLPLNKDTLGGIGRGISETMQSDQQAILDKLDELIEILSLLGFDFDIRLDDGTLVGKLADKIDRALGDNVKRKARGRTV</sequence>
<feature type="transmembrane region" description="Helical" evidence="2">
    <location>
        <begin position="679"/>
        <end position="700"/>
    </location>
</feature>
<feature type="transmembrane region" description="Helical" evidence="2">
    <location>
        <begin position="745"/>
        <end position="769"/>
    </location>
</feature>
<name>A0A0V8E8Q2_LACLL</name>